<evidence type="ECO:0000256" key="11">
    <source>
        <dbReference type="ARBA" id="ARBA00023098"/>
    </source>
</evidence>
<evidence type="ECO:0000313" key="16">
    <source>
        <dbReference type="Proteomes" id="UP000714380"/>
    </source>
</evidence>
<dbReference type="EMBL" id="JAEDAH010000051">
    <property type="protein sequence ID" value="MCA6064042.1"/>
    <property type="molecule type" value="Genomic_DNA"/>
</dbReference>
<dbReference type="Pfam" id="PF02606">
    <property type="entry name" value="LpxK"/>
    <property type="match status" value="1"/>
</dbReference>
<proteinExistence type="inferred from homology"/>
<dbReference type="InterPro" id="IPR003758">
    <property type="entry name" value="LpxK"/>
</dbReference>
<keyword evidence="16" id="KW-1185">Reference proteome</keyword>
<gene>
    <name evidence="13" type="primary">lpxK</name>
    <name evidence="15" type="ORF">I9W95_10530</name>
</gene>
<evidence type="ECO:0000256" key="14">
    <source>
        <dbReference type="SAM" id="Phobius"/>
    </source>
</evidence>
<keyword evidence="9 13" id="KW-0418">Kinase</keyword>
<keyword evidence="11 13" id="KW-0443">Lipid metabolism</keyword>
<evidence type="ECO:0000256" key="9">
    <source>
        <dbReference type="ARBA" id="ARBA00022777"/>
    </source>
</evidence>
<evidence type="ECO:0000256" key="10">
    <source>
        <dbReference type="ARBA" id="ARBA00022840"/>
    </source>
</evidence>
<dbReference type="NCBIfam" id="TIGR00682">
    <property type="entry name" value="lpxK"/>
    <property type="match status" value="1"/>
</dbReference>
<keyword evidence="5 13" id="KW-0444">Lipid biosynthesis</keyword>
<evidence type="ECO:0000256" key="8">
    <source>
        <dbReference type="ARBA" id="ARBA00022741"/>
    </source>
</evidence>
<sequence>MLARLIERNWYRSWVYNIWLLPLWPLVALLVYHKRRRFLRQLPEAAKVPVVVVGNITVGGTGKTPLITWLVDEARALGLKPGIVSRGYGSRADHYPLILTDTTSAAEGGDEPVMLYQRLGCPVVVDPQRSRAVDELSGRVDIIFSDDGLQHYGMARAAELVVVDAKRKFGNGWLLPVGPLREPVSRLATVDKVLLNGEDFTVEPAAIKNALTAEVVPSERLAGMTVHAVSGIGNPQRFYDTLKALGATVVEHAFPDHHDFSEADFDFARDAEQIVVMTEKDWIKCRAFARSDWWVVTVKAVLNKDVQDELQRLLKTLTQR</sequence>
<comment type="function">
    <text evidence="1 13">Transfers the gamma-phosphate of ATP to the 4'-position of a tetraacyldisaccharide 1-phosphate intermediate (termed DS-1-P) to form tetraacyldisaccharide 1,4'-bis-phosphate (lipid IVA).</text>
</comment>
<dbReference type="PANTHER" id="PTHR42724">
    <property type="entry name" value="TETRAACYLDISACCHARIDE 4'-KINASE"/>
    <property type="match status" value="1"/>
</dbReference>
<evidence type="ECO:0000256" key="4">
    <source>
        <dbReference type="ARBA" id="ARBA00016436"/>
    </source>
</evidence>
<keyword evidence="14" id="KW-0812">Transmembrane</keyword>
<evidence type="ECO:0000256" key="13">
    <source>
        <dbReference type="HAMAP-Rule" id="MF_00409"/>
    </source>
</evidence>
<evidence type="ECO:0000256" key="1">
    <source>
        <dbReference type="ARBA" id="ARBA00002274"/>
    </source>
</evidence>
<evidence type="ECO:0000256" key="12">
    <source>
        <dbReference type="ARBA" id="ARBA00029757"/>
    </source>
</evidence>
<comment type="catalytic activity">
    <reaction evidence="13">
        <text>a lipid A disaccharide + ATP = a lipid IVA + ADP + H(+)</text>
        <dbReference type="Rhea" id="RHEA:67840"/>
        <dbReference type="ChEBI" id="CHEBI:15378"/>
        <dbReference type="ChEBI" id="CHEBI:30616"/>
        <dbReference type="ChEBI" id="CHEBI:176343"/>
        <dbReference type="ChEBI" id="CHEBI:176425"/>
        <dbReference type="ChEBI" id="CHEBI:456216"/>
        <dbReference type="EC" id="2.7.1.130"/>
    </reaction>
</comment>
<dbReference type="HAMAP" id="MF_00409">
    <property type="entry name" value="LpxK"/>
    <property type="match status" value="1"/>
</dbReference>
<dbReference type="PANTHER" id="PTHR42724:SF1">
    <property type="entry name" value="TETRAACYLDISACCHARIDE 4'-KINASE, MITOCHONDRIAL-RELATED"/>
    <property type="match status" value="1"/>
</dbReference>
<dbReference type="RefSeq" id="WP_225674628.1">
    <property type="nucleotide sequence ID" value="NZ_JAEDAH010000051.1"/>
</dbReference>
<reference evidence="15 16" key="1">
    <citation type="submission" date="2020-12" db="EMBL/GenBank/DDBJ databases">
        <title>Novel Thalassolituus-related marine hydrocarbonoclastic bacteria mediated algae-derived hydrocarbons mineralization in twilight zone of the northern South China Sea.</title>
        <authorList>
            <person name="Dong C."/>
        </authorList>
    </citation>
    <scope>NUCLEOTIDE SEQUENCE [LARGE SCALE GENOMIC DNA]</scope>
    <source>
        <strain evidence="15 16">IMCC1826</strain>
    </source>
</reference>
<evidence type="ECO:0000256" key="6">
    <source>
        <dbReference type="ARBA" id="ARBA00022556"/>
    </source>
</evidence>
<keyword evidence="8 13" id="KW-0547">Nucleotide-binding</keyword>
<keyword evidence="7 13" id="KW-0808">Transferase</keyword>
<accession>A0ABS7ZQP4</accession>
<dbReference type="InterPro" id="IPR027417">
    <property type="entry name" value="P-loop_NTPase"/>
</dbReference>
<feature type="binding site" evidence="13">
    <location>
        <begin position="57"/>
        <end position="64"/>
    </location>
    <ligand>
        <name>ATP</name>
        <dbReference type="ChEBI" id="CHEBI:30616"/>
    </ligand>
</feature>
<dbReference type="Proteomes" id="UP000714380">
    <property type="component" value="Unassembled WGS sequence"/>
</dbReference>
<protein>
    <recommendedName>
        <fullName evidence="4 13">Tetraacyldisaccharide 4'-kinase</fullName>
        <ecNumber evidence="3 13">2.7.1.130</ecNumber>
    </recommendedName>
    <alternativeName>
        <fullName evidence="12 13">Lipid A 4'-kinase</fullName>
    </alternativeName>
</protein>
<evidence type="ECO:0000256" key="3">
    <source>
        <dbReference type="ARBA" id="ARBA00012071"/>
    </source>
</evidence>
<evidence type="ECO:0000256" key="2">
    <source>
        <dbReference type="ARBA" id="ARBA00004870"/>
    </source>
</evidence>
<dbReference type="GO" id="GO:0009029">
    <property type="term" value="F:lipid-A 4'-kinase activity"/>
    <property type="evidence" value="ECO:0007669"/>
    <property type="project" value="UniProtKB-EC"/>
</dbReference>
<name>A0ABS7ZQP4_9GAMM</name>
<evidence type="ECO:0000256" key="5">
    <source>
        <dbReference type="ARBA" id="ARBA00022516"/>
    </source>
</evidence>
<comment type="caution">
    <text evidence="15">The sequence shown here is derived from an EMBL/GenBank/DDBJ whole genome shotgun (WGS) entry which is preliminary data.</text>
</comment>
<comment type="pathway">
    <text evidence="2 13">Glycolipid biosynthesis; lipid IV(A) biosynthesis; lipid IV(A) from (3R)-3-hydroxytetradecanoyl-[acyl-carrier-protein] and UDP-N-acetyl-alpha-D-glucosamine: step 6/6.</text>
</comment>
<keyword evidence="10 13" id="KW-0067">ATP-binding</keyword>
<dbReference type="EC" id="2.7.1.130" evidence="3 13"/>
<organism evidence="15 16">
    <name type="scientific">Thalassolituus marinus</name>
    <dbReference type="NCBI Taxonomy" id="671053"/>
    <lineage>
        <taxon>Bacteria</taxon>
        <taxon>Pseudomonadati</taxon>
        <taxon>Pseudomonadota</taxon>
        <taxon>Gammaproteobacteria</taxon>
        <taxon>Oceanospirillales</taxon>
        <taxon>Oceanospirillaceae</taxon>
        <taxon>Thalassolituus</taxon>
    </lineage>
</organism>
<comment type="similarity">
    <text evidence="13">Belongs to the LpxK family.</text>
</comment>
<keyword evidence="14" id="KW-0472">Membrane</keyword>
<evidence type="ECO:0000256" key="7">
    <source>
        <dbReference type="ARBA" id="ARBA00022679"/>
    </source>
</evidence>
<dbReference type="SUPFAM" id="SSF52540">
    <property type="entry name" value="P-loop containing nucleoside triphosphate hydrolases"/>
    <property type="match status" value="1"/>
</dbReference>
<keyword evidence="6 13" id="KW-0441">Lipid A biosynthesis</keyword>
<keyword evidence="14" id="KW-1133">Transmembrane helix</keyword>
<feature type="transmembrane region" description="Helical" evidence="14">
    <location>
        <begin position="14"/>
        <end position="32"/>
    </location>
</feature>
<evidence type="ECO:0000313" key="15">
    <source>
        <dbReference type="EMBL" id="MCA6064042.1"/>
    </source>
</evidence>